<dbReference type="PANTHER" id="PTHR39344:SF1">
    <property type="entry name" value="UPF0182 PROTEIN SLL1060"/>
    <property type="match status" value="1"/>
</dbReference>
<sequence length="1042" mass="113611">MSFGQGFGGVFGRPDDSSGGSDDSGGSSRGFGFSSGSGGSGDDDRGNTGGTGMRRPGALLLTLIILGVLVALFVLFAMVYTEVLWFNQLGYEQVFWTEHITRAILFVVAGVVMAAISWLALHLAYKYRPKNLAGQLRRNVEQYQKQLEPIRRLVFIGAPILIGFFAGTAAMNGWEQVLLFFNQVPYGQQDPEFGLDLTFYMATLPFLNTIASFLVSVVLVAGIAGLVVHYLYGGIRIEEGSGITVERAARFHILVFAGVYMLLQAGRYWLNRYETLQDQSGNWAGAMYTDVNAVIPTSTILAIAAIIVIGLFIATMVTGRWRLSIIGVAGFLVAALIAGAIYPFLIQEYRVSPSEETMEAPYIERNIAYTRDGYDIADVDYTDYAGETEAQEGALAGDAETTANVRLMDPNLLSETFGQLQQFRPYYSFPDILHIDRYNIDGEVHDTVLAAREVSPPGDDSWVNQHTIYTHGYGVVAADAAEVGAGGRPSFLLSGIPTSGELATEEEYEPRIYFGLNSPEYSIVGKEEGQPDRERDRPAEQGSEEEDTAYTFTGDGGPSIGNFFNQLAYAIKFGSTEILLSQNVDSNSQIMFDRTPVERVQKVAPYLEVDPNTYPAIVDGRVEWIVEGYTTSDAFPYSDQSQLESATAGTTDVDQSLTLTGQINYIRNSVKATVDAYDGSVNLYAWDPEDPLLQAWSGVYGDTIQPYSEMSAELMEHVRYPEDMFNVQREKLTRYHVSDPGDFYQANDEWSVPDDPTAAAESNTPIPPFYMTMQMPGQDPAFQLTTPFIPQTREGETTRNVLYGFLGANGNAGTGEDGVKADTYGHLQMLELPRQTTTPGPGQAQNNFNSDDTVSQELNLLRQGASDVINGNMITLPVAEGVMYVQPVYVRSTGETSYPVLQKVLVAFGNEVGFADTFAEALDQVFEGDAGAETPVEMQDEGEAPTESDDPQTEDPAEGDEQQAEPPMADAPSDQLDQALQDARDAMSRSEEAMADGDWAAYGEAQADLQAALEEAIELDDGEAPASDNGDTDNTDAENGSD</sequence>
<dbReference type="Proteomes" id="UP001501461">
    <property type="component" value="Unassembled WGS sequence"/>
</dbReference>
<feature type="compositionally biased region" description="Gly residues" evidence="6">
    <location>
        <begin position="27"/>
        <end position="40"/>
    </location>
</feature>
<comment type="similarity">
    <text evidence="5">Belongs to the UPF0182 family.</text>
</comment>
<name>A0ABP5FH31_9MICC</name>
<evidence type="ECO:0000256" key="2">
    <source>
        <dbReference type="ARBA" id="ARBA00022692"/>
    </source>
</evidence>
<dbReference type="EMBL" id="BAAAMN010000005">
    <property type="protein sequence ID" value="GAA2026572.1"/>
    <property type="molecule type" value="Genomic_DNA"/>
</dbReference>
<feature type="transmembrane region" description="Helical" evidence="5">
    <location>
        <begin position="58"/>
        <end position="80"/>
    </location>
</feature>
<evidence type="ECO:0000256" key="3">
    <source>
        <dbReference type="ARBA" id="ARBA00022989"/>
    </source>
</evidence>
<feature type="region of interest" description="Disordered" evidence="6">
    <location>
        <begin position="522"/>
        <end position="550"/>
    </location>
</feature>
<feature type="compositionally biased region" description="Basic and acidic residues" evidence="6">
    <location>
        <begin position="982"/>
        <end position="992"/>
    </location>
</feature>
<keyword evidence="3 5" id="KW-1133">Transmembrane helix</keyword>
<evidence type="ECO:0000256" key="1">
    <source>
        <dbReference type="ARBA" id="ARBA00022475"/>
    </source>
</evidence>
<evidence type="ECO:0000256" key="4">
    <source>
        <dbReference type="ARBA" id="ARBA00023136"/>
    </source>
</evidence>
<proteinExistence type="inferred from homology"/>
<feature type="region of interest" description="Disordered" evidence="6">
    <location>
        <begin position="936"/>
        <end position="1002"/>
    </location>
</feature>
<feature type="region of interest" description="Disordered" evidence="6">
    <location>
        <begin position="1015"/>
        <end position="1042"/>
    </location>
</feature>
<feature type="compositionally biased region" description="Acidic residues" evidence="6">
    <location>
        <begin position="1030"/>
        <end position="1042"/>
    </location>
</feature>
<dbReference type="Pfam" id="PF03699">
    <property type="entry name" value="UPF0182"/>
    <property type="match status" value="1"/>
</dbReference>
<dbReference type="RefSeq" id="WP_343955815.1">
    <property type="nucleotide sequence ID" value="NZ_BAAAMN010000005.1"/>
</dbReference>
<evidence type="ECO:0000313" key="7">
    <source>
        <dbReference type="EMBL" id="GAA2026572.1"/>
    </source>
</evidence>
<feature type="transmembrane region" description="Helical" evidence="5">
    <location>
        <begin position="210"/>
        <end position="232"/>
    </location>
</feature>
<protein>
    <recommendedName>
        <fullName evidence="5">UPF0182 protein GCM10009720_02840</fullName>
    </recommendedName>
</protein>
<feature type="compositionally biased region" description="Low complexity" evidence="6">
    <location>
        <begin position="17"/>
        <end position="26"/>
    </location>
</feature>
<comment type="caution">
    <text evidence="7">The sequence shown here is derived from an EMBL/GenBank/DDBJ whole genome shotgun (WGS) entry which is preliminary data.</text>
</comment>
<organism evidence="7 8">
    <name type="scientific">Yaniella flava</name>
    <dbReference type="NCBI Taxonomy" id="287930"/>
    <lineage>
        <taxon>Bacteria</taxon>
        <taxon>Bacillati</taxon>
        <taxon>Actinomycetota</taxon>
        <taxon>Actinomycetes</taxon>
        <taxon>Micrococcales</taxon>
        <taxon>Micrococcaceae</taxon>
        <taxon>Yaniella</taxon>
    </lineage>
</organism>
<evidence type="ECO:0000256" key="5">
    <source>
        <dbReference type="HAMAP-Rule" id="MF_01600"/>
    </source>
</evidence>
<feature type="transmembrane region" description="Helical" evidence="5">
    <location>
        <begin position="293"/>
        <end position="313"/>
    </location>
</feature>
<feature type="transmembrane region" description="Helical" evidence="5">
    <location>
        <begin position="100"/>
        <end position="121"/>
    </location>
</feature>
<feature type="region of interest" description="Disordered" evidence="6">
    <location>
        <begin position="1"/>
        <end position="49"/>
    </location>
</feature>
<keyword evidence="1 5" id="KW-1003">Cell membrane</keyword>
<dbReference type="InterPro" id="IPR005372">
    <property type="entry name" value="UPF0182"/>
</dbReference>
<dbReference type="HAMAP" id="MF_01600">
    <property type="entry name" value="UPF0182"/>
    <property type="match status" value="1"/>
</dbReference>
<feature type="compositionally biased region" description="Acidic residues" evidence="6">
    <location>
        <begin position="938"/>
        <end position="963"/>
    </location>
</feature>
<reference evidence="8" key="1">
    <citation type="journal article" date="2019" name="Int. J. Syst. Evol. Microbiol.">
        <title>The Global Catalogue of Microorganisms (GCM) 10K type strain sequencing project: providing services to taxonomists for standard genome sequencing and annotation.</title>
        <authorList>
            <consortium name="The Broad Institute Genomics Platform"/>
            <consortium name="The Broad Institute Genome Sequencing Center for Infectious Disease"/>
            <person name="Wu L."/>
            <person name="Ma J."/>
        </authorList>
    </citation>
    <scope>NUCLEOTIDE SEQUENCE [LARGE SCALE GENOMIC DNA]</scope>
    <source>
        <strain evidence="8">JCM 13595</strain>
    </source>
</reference>
<feature type="transmembrane region" description="Helical" evidence="5">
    <location>
        <begin position="253"/>
        <end position="270"/>
    </location>
</feature>
<feature type="compositionally biased region" description="Gly residues" evidence="6">
    <location>
        <begin position="1"/>
        <end position="11"/>
    </location>
</feature>
<keyword evidence="8" id="KW-1185">Reference proteome</keyword>
<feature type="transmembrane region" description="Helical" evidence="5">
    <location>
        <begin position="325"/>
        <end position="345"/>
    </location>
</feature>
<comment type="subcellular location">
    <subcellularLocation>
        <location evidence="5">Cell membrane</location>
        <topology evidence="5">Multi-pass membrane protein</topology>
    </subcellularLocation>
</comment>
<keyword evidence="2 5" id="KW-0812">Transmembrane</keyword>
<feature type="transmembrane region" description="Helical" evidence="5">
    <location>
        <begin position="153"/>
        <end position="174"/>
    </location>
</feature>
<accession>A0ABP5FH31</accession>
<gene>
    <name evidence="7" type="ORF">GCM10009720_02840</name>
</gene>
<dbReference type="PANTHER" id="PTHR39344">
    <property type="entry name" value="UPF0182 PROTEIN SLL1060"/>
    <property type="match status" value="1"/>
</dbReference>
<feature type="compositionally biased region" description="Low complexity" evidence="6">
    <location>
        <begin position="970"/>
        <end position="981"/>
    </location>
</feature>
<evidence type="ECO:0000313" key="8">
    <source>
        <dbReference type="Proteomes" id="UP001501461"/>
    </source>
</evidence>
<evidence type="ECO:0000256" key="6">
    <source>
        <dbReference type="SAM" id="MobiDB-lite"/>
    </source>
</evidence>
<keyword evidence="4 5" id="KW-0472">Membrane</keyword>
<feature type="compositionally biased region" description="Basic and acidic residues" evidence="6">
    <location>
        <begin position="525"/>
        <end position="539"/>
    </location>
</feature>